<dbReference type="Pfam" id="PF08856">
    <property type="entry name" value="DUF1826"/>
    <property type="match status" value="1"/>
</dbReference>
<accession>A0A2V0PCG2</accession>
<sequence length="233" mass="24011">MALLGLRLNRARGPADSPFASSSTADLRGAAANVVHVRRPELRAALAPHAPLAGALRGPPPPPAPLAAPGRGLLEAGADQLVAPIACPELAAAVRADALSIAAAVYDALGGERPLRGKLELIRGQSCPRWHADSLSLRALVTYEGPGTWFLTSNRFARRAWSLDGAVAVAGADEAGALQAEPCDVLYLKGNGFPGLWGMGAVHRSPEGASAAAPRLLLTVDDVQPDCACCSER</sequence>
<keyword evidence="2" id="KW-1185">Reference proteome</keyword>
<organism evidence="1 2">
    <name type="scientific">Raphidocelis subcapitata</name>
    <dbReference type="NCBI Taxonomy" id="307507"/>
    <lineage>
        <taxon>Eukaryota</taxon>
        <taxon>Viridiplantae</taxon>
        <taxon>Chlorophyta</taxon>
        <taxon>core chlorophytes</taxon>
        <taxon>Chlorophyceae</taxon>
        <taxon>CS clade</taxon>
        <taxon>Sphaeropleales</taxon>
        <taxon>Selenastraceae</taxon>
        <taxon>Raphidocelis</taxon>
    </lineage>
</organism>
<comment type="caution">
    <text evidence="1">The sequence shown here is derived from an EMBL/GenBank/DDBJ whole genome shotgun (WGS) entry which is preliminary data.</text>
</comment>
<dbReference type="InParanoid" id="A0A2V0PCG2"/>
<dbReference type="OrthoDB" id="539419at2759"/>
<evidence type="ECO:0000313" key="2">
    <source>
        <dbReference type="Proteomes" id="UP000247498"/>
    </source>
</evidence>
<gene>
    <name evidence="1" type="ORF">Rsub_08574</name>
</gene>
<proteinExistence type="predicted"/>
<protein>
    <submittedName>
        <fullName evidence="1">Uncharacterized protein</fullName>
    </submittedName>
</protein>
<dbReference type="AlphaFoldDB" id="A0A2V0PCG2"/>
<dbReference type="EMBL" id="BDRX01000066">
    <property type="protein sequence ID" value="GBF95593.1"/>
    <property type="molecule type" value="Genomic_DNA"/>
</dbReference>
<name>A0A2V0PCG2_9CHLO</name>
<evidence type="ECO:0000313" key="1">
    <source>
        <dbReference type="EMBL" id="GBF95593.1"/>
    </source>
</evidence>
<dbReference type="InterPro" id="IPR014955">
    <property type="entry name" value="DUF1826"/>
</dbReference>
<reference evidence="1 2" key="1">
    <citation type="journal article" date="2018" name="Sci. Rep.">
        <title>Raphidocelis subcapitata (=Pseudokirchneriella subcapitata) provides an insight into genome evolution and environmental adaptations in the Sphaeropleales.</title>
        <authorList>
            <person name="Suzuki S."/>
            <person name="Yamaguchi H."/>
            <person name="Nakajima N."/>
            <person name="Kawachi M."/>
        </authorList>
    </citation>
    <scope>NUCLEOTIDE SEQUENCE [LARGE SCALE GENOMIC DNA]</scope>
    <source>
        <strain evidence="1 2">NIES-35</strain>
    </source>
</reference>
<dbReference type="Proteomes" id="UP000247498">
    <property type="component" value="Unassembled WGS sequence"/>
</dbReference>